<dbReference type="SUPFAM" id="SSF56436">
    <property type="entry name" value="C-type lectin-like"/>
    <property type="match status" value="1"/>
</dbReference>
<evidence type="ECO:0000259" key="3">
    <source>
        <dbReference type="Pfam" id="PF03781"/>
    </source>
</evidence>
<dbReference type="InterPro" id="IPR042095">
    <property type="entry name" value="SUMF_sf"/>
</dbReference>
<reference evidence="4" key="1">
    <citation type="submission" date="2015-04" db="EMBL/GenBank/DDBJ databases">
        <authorList>
            <person name="Syromyatnikov M.Y."/>
            <person name="Popov V.N."/>
        </authorList>
    </citation>
    <scope>NUCLEOTIDE SEQUENCE</scope>
    <source>
        <strain evidence="4">MO-1</strain>
    </source>
</reference>
<keyword evidence="2" id="KW-1133">Transmembrane helix</keyword>
<proteinExistence type="predicted"/>
<feature type="transmembrane region" description="Helical" evidence="2">
    <location>
        <begin position="43"/>
        <end position="61"/>
    </location>
</feature>
<dbReference type="AlphaFoldDB" id="A0A1S7LDW9"/>
<gene>
    <name evidence="4" type="ORF">MAGMO_0023</name>
</gene>
<dbReference type="Gene3D" id="3.90.1580.10">
    <property type="entry name" value="paralog of FGE (formylglycine-generating enzyme)"/>
    <property type="match status" value="1"/>
</dbReference>
<dbReference type="InterPro" id="IPR005532">
    <property type="entry name" value="SUMF_dom"/>
</dbReference>
<keyword evidence="2" id="KW-0472">Membrane</keyword>
<dbReference type="Pfam" id="PF03781">
    <property type="entry name" value="FGE-sulfatase"/>
    <property type="match status" value="1"/>
</dbReference>
<evidence type="ECO:0000256" key="2">
    <source>
        <dbReference type="SAM" id="Phobius"/>
    </source>
</evidence>
<evidence type="ECO:0000256" key="1">
    <source>
        <dbReference type="SAM" id="MobiDB-lite"/>
    </source>
</evidence>
<feature type="compositionally biased region" description="Polar residues" evidence="1">
    <location>
        <begin position="132"/>
        <end position="144"/>
    </location>
</feature>
<protein>
    <recommendedName>
        <fullName evidence="3">Sulfatase-modifying factor enzyme-like domain-containing protein</fullName>
    </recommendedName>
</protein>
<feature type="region of interest" description="Disordered" evidence="1">
    <location>
        <begin position="80"/>
        <end position="100"/>
    </location>
</feature>
<dbReference type="InterPro" id="IPR016187">
    <property type="entry name" value="CTDL_fold"/>
</dbReference>
<feature type="region of interest" description="Disordered" evidence="1">
    <location>
        <begin position="121"/>
        <end position="146"/>
    </location>
</feature>
<sequence>MKPTSSTHPLLKKRLGTRGGAKVMARRKQAEAEPEGRWGGVRLLMGSILFIVLVAAALTVWRAGPSAVREQMEPLLGQPLLNRSEPSEQPLQEPASQPQDLDSIIKDEELLVPQPMARLEPKGAALQPVASKGTTQPRASTGTPSCLAKLSQQDKRGVLYLAKGHHTLLDKDAGHEASRVLNALKLNRTKLESGVWMAAGEVTIDQFRNYVDAVRAQPEGPAKDAELAQIGVLWDRTDPKAKSGGLYARAAIQPVRGVSHEAAMAFAAWYGEKNGCALRLPTREEWAAAVINRFNGWNSNDKDKTIKYQMDSLMRGVREWSLSSCSLGYYLLGQDDWTGVQHVAAPVCMPASLSVAGFRLVMDE</sequence>
<organism evidence="4">
    <name type="scientific">Magnetococcus massalia (strain MO-1)</name>
    <dbReference type="NCBI Taxonomy" id="451514"/>
    <lineage>
        <taxon>Bacteria</taxon>
        <taxon>Pseudomonadati</taxon>
        <taxon>Pseudomonadota</taxon>
        <taxon>Magnetococcia</taxon>
        <taxon>Magnetococcales</taxon>
        <taxon>Magnetococcaceae</taxon>
        <taxon>Magnetococcus</taxon>
    </lineage>
</organism>
<feature type="compositionally biased region" description="Polar residues" evidence="1">
    <location>
        <begin position="87"/>
        <end position="100"/>
    </location>
</feature>
<name>A0A1S7LDW9_MAGMO</name>
<dbReference type="EMBL" id="LO017727">
    <property type="protein sequence ID" value="CRH04239.1"/>
    <property type="molecule type" value="Genomic_DNA"/>
</dbReference>
<feature type="region of interest" description="Disordered" evidence="1">
    <location>
        <begin position="1"/>
        <end position="31"/>
    </location>
</feature>
<keyword evidence="2" id="KW-0812">Transmembrane</keyword>
<feature type="domain" description="Sulfatase-modifying factor enzyme-like" evidence="3">
    <location>
        <begin position="190"/>
        <end position="290"/>
    </location>
</feature>
<evidence type="ECO:0000313" key="4">
    <source>
        <dbReference type="EMBL" id="CRH04239.1"/>
    </source>
</evidence>
<accession>A0A1S7LDW9</accession>